<sequence>MTRLTTLCKYPDSMLAALFSGRHIVDKDDQGNYFLDSNGNLFGYILEFLRNNTLPPNNLAVPVYKEANYYGLQTLVERLQLKPDVTILLVKEAHRAQFPDYENVKESVIKLAMDNGVHNKVGEVTVYAFRKEFVPRAPNFNPKHGCVIESADITIGPWDAAADEEAFIRCLEHDLVEDGFSVRPHESKRKCRYYHGQNCQKFVYKVQIIFG</sequence>
<dbReference type="SUPFAM" id="SSF54695">
    <property type="entry name" value="POZ domain"/>
    <property type="match status" value="1"/>
</dbReference>
<evidence type="ECO:0000259" key="2">
    <source>
        <dbReference type="Pfam" id="PF25611"/>
    </source>
</evidence>
<comment type="caution">
    <text evidence="3">The sequence shown here is derived from an EMBL/GenBank/DDBJ whole genome shotgun (WGS) entry which is preliminary data.</text>
</comment>
<feature type="domain" description="Potassium channel tetramerisation-type BTB" evidence="1">
    <location>
        <begin position="2"/>
        <end position="77"/>
    </location>
</feature>
<evidence type="ECO:0000313" key="4">
    <source>
        <dbReference type="Proteomes" id="UP001186944"/>
    </source>
</evidence>
<accession>A0AA88XXN0</accession>
<dbReference type="Gene3D" id="3.30.710.10">
    <property type="entry name" value="Potassium Channel Kv1.1, Chain A"/>
    <property type="match status" value="1"/>
</dbReference>
<dbReference type="PANTHER" id="PTHR14499">
    <property type="entry name" value="POTASSIUM CHANNEL TETRAMERIZATION DOMAIN-CONTAINING"/>
    <property type="match status" value="1"/>
</dbReference>
<dbReference type="GO" id="GO:0051260">
    <property type="term" value="P:protein homooligomerization"/>
    <property type="evidence" value="ECO:0007669"/>
    <property type="project" value="InterPro"/>
</dbReference>
<dbReference type="InterPro" id="IPR057890">
    <property type="entry name" value="KCTD7/14_C"/>
</dbReference>
<dbReference type="InterPro" id="IPR011333">
    <property type="entry name" value="SKP1/BTB/POZ_sf"/>
</dbReference>
<evidence type="ECO:0008006" key="5">
    <source>
        <dbReference type="Google" id="ProtNLM"/>
    </source>
</evidence>
<organism evidence="3 4">
    <name type="scientific">Pinctada imbricata</name>
    <name type="common">Atlantic pearl-oyster</name>
    <name type="synonym">Pinctada martensii</name>
    <dbReference type="NCBI Taxonomy" id="66713"/>
    <lineage>
        <taxon>Eukaryota</taxon>
        <taxon>Metazoa</taxon>
        <taxon>Spiralia</taxon>
        <taxon>Lophotrochozoa</taxon>
        <taxon>Mollusca</taxon>
        <taxon>Bivalvia</taxon>
        <taxon>Autobranchia</taxon>
        <taxon>Pteriomorphia</taxon>
        <taxon>Pterioida</taxon>
        <taxon>Pterioidea</taxon>
        <taxon>Pteriidae</taxon>
        <taxon>Pinctada</taxon>
    </lineage>
</organism>
<dbReference type="InterPro" id="IPR003131">
    <property type="entry name" value="T1-type_BTB"/>
</dbReference>
<proteinExistence type="predicted"/>
<dbReference type="PANTHER" id="PTHR14499:SF145">
    <property type="entry name" value="POTASSIUM CHANNEL REGULATORY PROTEIN-LIKE"/>
    <property type="match status" value="1"/>
</dbReference>
<gene>
    <name evidence="3" type="ORF">FSP39_024086</name>
</gene>
<reference evidence="3" key="1">
    <citation type="submission" date="2019-08" db="EMBL/GenBank/DDBJ databases">
        <title>The improved chromosome-level genome for the pearl oyster Pinctada fucata martensii using PacBio sequencing and Hi-C.</title>
        <authorList>
            <person name="Zheng Z."/>
        </authorList>
    </citation>
    <scope>NUCLEOTIDE SEQUENCE</scope>
    <source>
        <strain evidence="3">ZZ-2019</strain>
        <tissue evidence="3">Adductor muscle</tissue>
    </source>
</reference>
<evidence type="ECO:0000259" key="1">
    <source>
        <dbReference type="Pfam" id="PF02214"/>
    </source>
</evidence>
<keyword evidence="4" id="KW-1185">Reference proteome</keyword>
<dbReference type="EMBL" id="VSWD01000013">
    <property type="protein sequence ID" value="KAK3085092.1"/>
    <property type="molecule type" value="Genomic_DNA"/>
</dbReference>
<dbReference type="Pfam" id="PF25611">
    <property type="entry name" value="KCTD_C"/>
    <property type="match status" value="1"/>
</dbReference>
<dbReference type="AlphaFoldDB" id="A0AA88XXN0"/>
<name>A0AA88XXN0_PINIB</name>
<evidence type="ECO:0000313" key="3">
    <source>
        <dbReference type="EMBL" id="KAK3085092.1"/>
    </source>
</evidence>
<feature type="domain" description="KCTD7/14 C-terminal" evidence="2">
    <location>
        <begin position="90"/>
        <end position="205"/>
    </location>
</feature>
<dbReference type="Pfam" id="PF02214">
    <property type="entry name" value="BTB_2"/>
    <property type="match status" value="1"/>
</dbReference>
<protein>
    <recommendedName>
        <fullName evidence="5">Potassium channel tetramerisation-type BTB domain-containing protein</fullName>
    </recommendedName>
</protein>
<dbReference type="Proteomes" id="UP001186944">
    <property type="component" value="Unassembled WGS sequence"/>
</dbReference>